<gene>
    <name evidence="2" type="ORF">DFP72DRAFT_848554</name>
</gene>
<accession>A0A8H6M7C6</accession>
<dbReference type="EMBL" id="JACGCI010000036">
    <property type="protein sequence ID" value="KAF6753962.1"/>
    <property type="molecule type" value="Genomic_DNA"/>
</dbReference>
<proteinExistence type="predicted"/>
<dbReference type="Proteomes" id="UP000521943">
    <property type="component" value="Unassembled WGS sequence"/>
</dbReference>
<dbReference type="AlphaFoldDB" id="A0A8H6M7C6"/>
<comment type="caution">
    <text evidence="2">The sequence shown here is derived from an EMBL/GenBank/DDBJ whole genome shotgun (WGS) entry which is preliminary data.</text>
</comment>
<feature type="region of interest" description="Disordered" evidence="1">
    <location>
        <begin position="113"/>
        <end position="155"/>
    </location>
</feature>
<keyword evidence="3" id="KW-1185">Reference proteome</keyword>
<reference evidence="2 3" key="1">
    <citation type="submission" date="2020-07" db="EMBL/GenBank/DDBJ databases">
        <title>Comparative genomics of pyrophilous fungi reveals a link between fire events and developmental genes.</title>
        <authorList>
            <consortium name="DOE Joint Genome Institute"/>
            <person name="Steindorff A.S."/>
            <person name="Carver A."/>
            <person name="Calhoun S."/>
            <person name="Stillman K."/>
            <person name="Liu H."/>
            <person name="Lipzen A."/>
            <person name="Pangilinan J."/>
            <person name="Labutti K."/>
            <person name="Bruns T.D."/>
            <person name="Grigoriev I.V."/>
        </authorList>
    </citation>
    <scope>NUCLEOTIDE SEQUENCE [LARGE SCALE GENOMIC DNA]</scope>
    <source>
        <strain evidence="2 3">CBS 144469</strain>
    </source>
</reference>
<protein>
    <submittedName>
        <fullName evidence="2">Uncharacterized protein</fullName>
    </submittedName>
</protein>
<evidence type="ECO:0000313" key="2">
    <source>
        <dbReference type="EMBL" id="KAF6753962.1"/>
    </source>
</evidence>
<evidence type="ECO:0000256" key="1">
    <source>
        <dbReference type="SAM" id="MobiDB-lite"/>
    </source>
</evidence>
<name>A0A8H6M7C6_9AGAR</name>
<evidence type="ECO:0000313" key="3">
    <source>
        <dbReference type="Proteomes" id="UP000521943"/>
    </source>
</evidence>
<organism evidence="2 3">
    <name type="scientific">Ephemerocybe angulata</name>
    <dbReference type="NCBI Taxonomy" id="980116"/>
    <lineage>
        <taxon>Eukaryota</taxon>
        <taxon>Fungi</taxon>
        <taxon>Dikarya</taxon>
        <taxon>Basidiomycota</taxon>
        <taxon>Agaricomycotina</taxon>
        <taxon>Agaricomycetes</taxon>
        <taxon>Agaricomycetidae</taxon>
        <taxon>Agaricales</taxon>
        <taxon>Agaricineae</taxon>
        <taxon>Psathyrellaceae</taxon>
        <taxon>Ephemerocybe</taxon>
    </lineage>
</organism>
<feature type="compositionally biased region" description="Pro residues" evidence="1">
    <location>
        <begin position="134"/>
        <end position="145"/>
    </location>
</feature>
<sequence length="376" mass="39723">MADTGWDAVVGRQMVVSLDFPVRHRVLEGDTSGDAPLAPEDCTAGGDGSAIFDGGNSVTDSVEDRGTTDKALTISSVPSFSSSGIHTTCDPLATGTALDSLVALTLSVSASCSSPDIRNSPPAGMTVAAFGPSLPGPSPPSPPTSRPRRVSLPNSSMARRSLAIVHSGHVVIDRRFQYFRTSSLSVGTLRPTPPTVVGRSGKWMFTPLKVSRDQSTRKGDDRFDSMVKDAVVVNHSSSGVREGGAYVGFDPPVSGGGESGSDYMAGLGFRISAGACEGNANLWRFLGMNQMEDTRAMFRRIGRHGDIGSDDGGETAFITYDPVRPPETFVTLSSSLVKACLFVDWVFNLSSSKLSFPFVIPLLPYDLLAHLGLQLT</sequence>